<evidence type="ECO:0000313" key="1">
    <source>
        <dbReference type="EMBL" id="KAJ2677169.1"/>
    </source>
</evidence>
<dbReference type="OrthoDB" id="5594922at2759"/>
<accession>A0A9W8G8Y3</accession>
<organism evidence="1 2">
    <name type="scientific">Coemansia spiralis</name>
    <dbReference type="NCBI Taxonomy" id="417178"/>
    <lineage>
        <taxon>Eukaryota</taxon>
        <taxon>Fungi</taxon>
        <taxon>Fungi incertae sedis</taxon>
        <taxon>Zoopagomycota</taxon>
        <taxon>Kickxellomycotina</taxon>
        <taxon>Kickxellomycetes</taxon>
        <taxon>Kickxellales</taxon>
        <taxon>Kickxellaceae</taxon>
        <taxon>Coemansia</taxon>
    </lineage>
</organism>
<name>A0A9W8G8Y3_9FUNG</name>
<comment type="caution">
    <text evidence="1">The sequence shown here is derived from an EMBL/GenBank/DDBJ whole genome shotgun (WGS) entry which is preliminary data.</text>
</comment>
<sequence length="524" mass="57731">MSRVLIIKRLLLYWRQKRCVSTAAQLGSAKPADQPNPVNDTERITNIMRKLVTDTGPTEKQQGIGLVDPEVEALRQKAQSSPWVKQVISGARQCTFSGLYMPKDLLLRVKQKTAPLEPNSKHRNLLCVDELQHYSVDTGKSSYLPLTAQGVFASATDPSLKRVLADIGWVRPDIVEHCSRVLRLRAVSDMHRAHIEYFSHCANVELKRPIVIPEKGTTFGKKLSRLDVIRLETNRRVMHQDTMWRGSSPFIDLSGLGVVEGKLLAIDTVLPANGLQCIIELPAVPFSGTSTKKYSASSEAHAQAVWQELHKLVNEDPSELNEVGGVLTQLSSWKAFAITGRPQTHDEPTISTQALGSLYAHLPRLTPETMHISSISKGKTGKKASKKFKQQMEQAAVSHLEFISAQSSTTEQPNSNITSNMDICFKYSLSGPGNLFASVDGEAKKSVPVYKARDIFGLAVASTVIPWLLHMPLATTSGDGMVGLEAEDLPLEERHSRFVGIVALPCTTQLATQLHRVVSNVQKL</sequence>
<reference evidence="1" key="1">
    <citation type="submission" date="2022-07" db="EMBL/GenBank/DDBJ databases">
        <title>Phylogenomic reconstructions and comparative analyses of Kickxellomycotina fungi.</title>
        <authorList>
            <person name="Reynolds N.K."/>
            <person name="Stajich J.E."/>
            <person name="Barry K."/>
            <person name="Grigoriev I.V."/>
            <person name="Crous P."/>
            <person name="Smith M.E."/>
        </authorList>
    </citation>
    <scope>NUCLEOTIDE SEQUENCE</scope>
    <source>
        <strain evidence="1">NRRL 3115</strain>
    </source>
</reference>
<dbReference type="Proteomes" id="UP001151518">
    <property type="component" value="Unassembled WGS sequence"/>
</dbReference>
<proteinExistence type="predicted"/>
<protein>
    <submittedName>
        <fullName evidence="1">Uncharacterized protein</fullName>
    </submittedName>
</protein>
<dbReference type="EMBL" id="JANBTW010000034">
    <property type="protein sequence ID" value="KAJ2677169.1"/>
    <property type="molecule type" value="Genomic_DNA"/>
</dbReference>
<gene>
    <name evidence="1" type="ORF">GGI25_003265</name>
</gene>
<dbReference type="AlphaFoldDB" id="A0A9W8G8Y3"/>
<evidence type="ECO:0000313" key="2">
    <source>
        <dbReference type="Proteomes" id="UP001151518"/>
    </source>
</evidence>